<dbReference type="Pfam" id="PF26457">
    <property type="entry name" value="DUF8136"/>
    <property type="match status" value="1"/>
</dbReference>
<organism evidence="3 4">
    <name type="scientific">Halorubrum halodurans</name>
    <dbReference type="NCBI Taxonomy" id="1383851"/>
    <lineage>
        <taxon>Archaea</taxon>
        <taxon>Methanobacteriati</taxon>
        <taxon>Methanobacteriota</taxon>
        <taxon>Stenosarchaea group</taxon>
        <taxon>Halobacteria</taxon>
        <taxon>Halobacteriales</taxon>
        <taxon>Haloferacaceae</taxon>
        <taxon>Halorubrum</taxon>
    </lineage>
</organism>
<evidence type="ECO:0000256" key="1">
    <source>
        <dbReference type="SAM" id="Coils"/>
    </source>
</evidence>
<keyword evidence="4" id="KW-1185">Reference proteome</keyword>
<dbReference type="Proteomes" id="UP000216308">
    <property type="component" value="Unassembled WGS sequence"/>
</dbReference>
<dbReference type="AlphaFoldDB" id="A0A256IR56"/>
<comment type="caution">
    <text evidence="3">The sequence shown here is derived from an EMBL/GenBank/DDBJ whole genome shotgun (WGS) entry which is preliminary data.</text>
</comment>
<proteinExistence type="predicted"/>
<feature type="domain" description="DUF8136" evidence="2">
    <location>
        <begin position="28"/>
        <end position="89"/>
    </location>
</feature>
<feature type="coiled-coil region" evidence="1">
    <location>
        <begin position="69"/>
        <end position="96"/>
    </location>
</feature>
<evidence type="ECO:0000313" key="3">
    <source>
        <dbReference type="EMBL" id="OYR58617.1"/>
    </source>
</evidence>
<accession>A0A256IR56</accession>
<reference evidence="3 4" key="1">
    <citation type="journal article" date="2014" name="Front. Microbiol.">
        <title>Population and genomic analysis of the genus Halorubrum.</title>
        <authorList>
            <person name="Fullmer M.S."/>
            <person name="Soucy S.M."/>
            <person name="Swithers K.S."/>
            <person name="Makkay A.M."/>
            <person name="Wheeler R."/>
            <person name="Ventosa A."/>
            <person name="Gogarten J.P."/>
            <person name="Papke R.T."/>
        </authorList>
    </citation>
    <scope>NUCLEOTIDE SEQUENCE [LARGE SCALE GENOMIC DNA]</scope>
    <source>
        <strain evidence="3 4">Cb34</strain>
    </source>
</reference>
<evidence type="ECO:0000313" key="4">
    <source>
        <dbReference type="Proteomes" id="UP000216308"/>
    </source>
</evidence>
<sequence length="96" mass="10814">MSDNASAGATGTDSEDVQHEYDQMLDTLDAAIEEARRKVESGRVYDADNEKVRIKWIRALSYAVNVRRQVQNDRDLAELAEKVERLEEETGLTEGA</sequence>
<protein>
    <recommendedName>
        <fullName evidence="2">DUF8136 domain-containing protein</fullName>
    </recommendedName>
</protein>
<keyword evidence="1" id="KW-0175">Coiled coil</keyword>
<name>A0A256IR56_9EURY</name>
<dbReference type="InterPro" id="IPR058449">
    <property type="entry name" value="DUF8136"/>
</dbReference>
<dbReference type="EMBL" id="NHPJ01000027">
    <property type="protein sequence ID" value="OYR58617.1"/>
    <property type="molecule type" value="Genomic_DNA"/>
</dbReference>
<evidence type="ECO:0000259" key="2">
    <source>
        <dbReference type="Pfam" id="PF26457"/>
    </source>
</evidence>
<dbReference type="RefSeq" id="WP_245810648.1">
    <property type="nucleotide sequence ID" value="NZ_NHPJ01000027.1"/>
</dbReference>
<gene>
    <name evidence="3" type="ORF">DJ70_02505</name>
</gene>